<dbReference type="GO" id="GO:0043488">
    <property type="term" value="P:regulation of mRNA stability"/>
    <property type="evidence" value="ECO:0007669"/>
    <property type="project" value="InterPro"/>
</dbReference>
<evidence type="ECO:0000256" key="3">
    <source>
        <dbReference type="ARBA" id="ARBA00022723"/>
    </source>
</evidence>
<keyword evidence="6" id="KW-0862">Zinc</keyword>
<accession>A0A835V209</accession>
<proteinExistence type="inferred from homology"/>
<dbReference type="PANTHER" id="PTHR14738">
    <property type="entry name" value="ZINC FINGER CCCH DOMAIN-CONTAINING PROTEIN 14"/>
    <property type="match status" value="1"/>
</dbReference>
<dbReference type="GO" id="GO:0008143">
    <property type="term" value="F:poly(A) binding"/>
    <property type="evidence" value="ECO:0007669"/>
    <property type="project" value="InterPro"/>
</dbReference>
<dbReference type="InterPro" id="IPR012677">
    <property type="entry name" value="Nucleotide-bd_a/b_plait_sf"/>
</dbReference>
<evidence type="ECO:0000256" key="5">
    <source>
        <dbReference type="ARBA" id="ARBA00022771"/>
    </source>
</evidence>
<dbReference type="Pfam" id="PF00076">
    <property type="entry name" value="RRM_1"/>
    <property type="match status" value="1"/>
</dbReference>
<keyword evidence="5" id="KW-0863">Zinc-finger</keyword>
<evidence type="ECO:0000256" key="2">
    <source>
        <dbReference type="ARBA" id="ARBA00008423"/>
    </source>
</evidence>
<sequence>MGEPRSFRMDRRSPEAARLREAVSKKLLDFLGNYSDEVLAEYIVVLVCNGKHQNQACDDLEAFLGEDSNTFVVWLWDYLSKEFMSKWTSEVESVGDHGDNLGREYKNSILADQHVHPVGPSQVEETALHKGPDPKSGNCTRATTNLSSLVTCSHEASSTAKRPLQHELQDQVPTDYSIAASVQSLSDSKMGQTATCLRSVIAGKHIFSNLLMRISTASGSTSGLRKQSFGTDRANDENPAPDEFKALDKLHRMNEQSSIMVPKENPATVCTMMPVKSESDNKIGVSNSIQKPVQDEVLSVKSRLHQVEMDMLKLRSKQVGLRNDGKPNVPSVTQNLPDEDIESRTVMVANVHFAATREALILHFAKCGAITKVVMLTDAVTAMPKGAAYIVFANKESVSKAISLSGTSFFSRILKMCPQTFGTFPPAMKQLQSFYPQAYRKFSTQKQQYTSSNLQWRRDQCTNRANPLTTSSTGLGSSNSGG</sequence>
<reference evidence="11 12" key="1">
    <citation type="journal article" date="2020" name="Nat. Food">
        <title>A phased Vanilla planifolia genome enables genetic improvement of flavour and production.</title>
        <authorList>
            <person name="Hasing T."/>
            <person name="Tang H."/>
            <person name="Brym M."/>
            <person name="Khazi F."/>
            <person name="Huang T."/>
            <person name="Chambers A.H."/>
        </authorList>
    </citation>
    <scope>NUCLEOTIDE SEQUENCE [LARGE SCALE GENOMIC DNA]</scope>
    <source>
        <tissue evidence="11">Leaf</tissue>
    </source>
</reference>
<keyword evidence="4" id="KW-0677">Repeat</keyword>
<dbReference type="SUPFAM" id="SSF54928">
    <property type="entry name" value="RNA-binding domain, RBD"/>
    <property type="match status" value="1"/>
</dbReference>
<comment type="caution">
    <text evidence="11">The sequence shown here is derived from an EMBL/GenBank/DDBJ whole genome shotgun (WGS) entry which is preliminary data.</text>
</comment>
<evidence type="ECO:0000256" key="1">
    <source>
        <dbReference type="ARBA" id="ARBA00004123"/>
    </source>
</evidence>
<evidence type="ECO:0000256" key="4">
    <source>
        <dbReference type="ARBA" id="ARBA00022737"/>
    </source>
</evidence>
<dbReference type="InterPro" id="IPR000504">
    <property type="entry name" value="RRM_dom"/>
</dbReference>
<dbReference type="GO" id="GO:0005634">
    <property type="term" value="C:nucleus"/>
    <property type="evidence" value="ECO:0007669"/>
    <property type="project" value="UniProtKB-SubCell"/>
</dbReference>
<protein>
    <recommendedName>
        <fullName evidence="10">RRM domain-containing protein</fullName>
    </recommendedName>
</protein>
<comment type="similarity">
    <text evidence="2">Belongs to the ZC3H14 family.</text>
</comment>
<dbReference type="GO" id="GO:0005737">
    <property type="term" value="C:cytoplasm"/>
    <property type="evidence" value="ECO:0007669"/>
    <property type="project" value="TreeGrafter"/>
</dbReference>
<dbReference type="OrthoDB" id="4726at2759"/>
<dbReference type="Proteomes" id="UP000639772">
    <property type="component" value="Unassembled WGS sequence"/>
</dbReference>
<dbReference type="SMART" id="SM00360">
    <property type="entry name" value="RRM"/>
    <property type="match status" value="1"/>
</dbReference>
<evidence type="ECO:0000256" key="8">
    <source>
        <dbReference type="PROSITE-ProRule" id="PRU00176"/>
    </source>
</evidence>
<keyword evidence="3" id="KW-0479">Metal-binding</keyword>
<evidence type="ECO:0000256" key="7">
    <source>
        <dbReference type="ARBA" id="ARBA00023242"/>
    </source>
</evidence>
<evidence type="ECO:0000313" key="12">
    <source>
        <dbReference type="Proteomes" id="UP000639772"/>
    </source>
</evidence>
<dbReference type="Gene3D" id="3.30.70.330">
    <property type="match status" value="1"/>
</dbReference>
<dbReference type="PANTHER" id="PTHR14738:SF29">
    <property type="entry name" value="ZINC FINGER CCCH DOMAIN-CONTAINING PROTEIN 14"/>
    <property type="match status" value="1"/>
</dbReference>
<dbReference type="GO" id="GO:0008270">
    <property type="term" value="F:zinc ion binding"/>
    <property type="evidence" value="ECO:0007669"/>
    <property type="project" value="UniProtKB-KW"/>
</dbReference>
<keyword evidence="8" id="KW-0694">RNA-binding</keyword>
<dbReference type="PROSITE" id="PS50102">
    <property type="entry name" value="RRM"/>
    <property type="match status" value="1"/>
</dbReference>
<feature type="compositionally biased region" description="Low complexity" evidence="9">
    <location>
        <begin position="468"/>
        <end position="482"/>
    </location>
</feature>
<dbReference type="Pfam" id="PF01480">
    <property type="entry name" value="PWI"/>
    <property type="match status" value="1"/>
</dbReference>
<evidence type="ECO:0000256" key="6">
    <source>
        <dbReference type="ARBA" id="ARBA00022833"/>
    </source>
</evidence>
<feature type="region of interest" description="Disordered" evidence="9">
    <location>
        <begin position="221"/>
        <end position="241"/>
    </location>
</feature>
<evidence type="ECO:0000256" key="9">
    <source>
        <dbReference type="SAM" id="MobiDB-lite"/>
    </source>
</evidence>
<feature type="region of interest" description="Disordered" evidence="9">
    <location>
        <begin position="463"/>
        <end position="482"/>
    </location>
</feature>
<evidence type="ECO:0000313" key="11">
    <source>
        <dbReference type="EMBL" id="KAG0481868.1"/>
    </source>
</evidence>
<gene>
    <name evidence="11" type="ORF">HPP92_009952</name>
</gene>
<feature type="compositionally biased region" description="Polar residues" evidence="9">
    <location>
        <begin position="221"/>
        <end position="230"/>
    </location>
</feature>
<dbReference type="InterPro" id="IPR002483">
    <property type="entry name" value="PWI_dom"/>
</dbReference>
<keyword evidence="7" id="KW-0539">Nucleus</keyword>
<dbReference type="InterPro" id="IPR035979">
    <property type="entry name" value="RBD_domain_sf"/>
</dbReference>
<dbReference type="AlphaFoldDB" id="A0A835V209"/>
<dbReference type="InterPro" id="IPR040366">
    <property type="entry name" value="Nab2/ZC3H14"/>
</dbReference>
<comment type="subcellular location">
    <subcellularLocation>
        <location evidence="1">Nucleus</location>
    </subcellularLocation>
</comment>
<organism evidence="11 12">
    <name type="scientific">Vanilla planifolia</name>
    <name type="common">Vanilla</name>
    <dbReference type="NCBI Taxonomy" id="51239"/>
    <lineage>
        <taxon>Eukaryota</taxon>
        <taxon>Viridiplantae</taxon>
        <taxon>Streptophyta</taxon>
        <taxon>Embryophyta</taxon>
        <taxon>Tracheophyta</taxon>
        <taxon>Spermatophyta</taxon>
        <taxon>Magnoliopsida</taxon>
        <taxon>Liliopsida</taxon>
        <taxon>Asparagales</taxon>
        <taxon>Orchidaceae</taxon>
        <taxon>Vanilloideae</taxon>
        <taxon>Vanilleae</taxon>
        <taxon>Vanilla</taxon>
    </lineage>
</organism>
<dbReference type="Gene3D" id="1.20.1390.10">
    <property type="entry name" value="PWI domain"/>
    <property type="match status" value="1"/>
</dbReference>
<name>A0A835V209_VANPL</name>
<evidence type="ECO:0000259" key="10">
    <source>
        <dbReference type="PROSITE" id="PS50102"/>
    </source>
</evidence>
<dbReference type="EMBL" id="JADCNM010000005">
    <property type="protein sequence ID" value="KAG0481868.1"/>
    <property type="molecule type" value="Genomic_DNA"/>
</dbReference>
<feature type="domain" description="RRM" evidence="10">
    <location>
        <begin position="344"/>
        <end position="416"/>
    </location>
</feature>